<gene>
    <name evidence="2" type="ORF">UFOPK2842_00944</name>
</gene>
<dbReference type="EMBL" id="CAEZZI010000105">
    <property type="protein sequence ID" value="CAB4761132.1"/>
    <property type="molecule type" value="Genomic_DNA"/>
</dbReference>
<proteinExistence type="predicted"/>
<dbReference type="AlphaFoldDB" id="A0A6J6UMS7"/>
<sequence length="148" mass="15852">MPPVWIFPPDLTAASTSSAILLRSLIETLAPSCTPASVPLPIFNCDIACENSFVNCSAIFFCTYTRFAAVQAAPPLRILAIINPATAAGISASSNTTNGAFPPSSMEQRITRSAASRMSTRPTSVDPVKERFFTRGSCRIFEIDSPTF</sequence>
<reference evidence="2" key="1">
    <citation type="submission" date="2020-05" db="EMBL/GenBank/DDBJ databases">
        <authorList>
            <person name="Chiriac C."/>
            <person name="Salcher M."/>
            <person name="Ghai R."/>
            <person name="Kavagutti S V."/>
        </authorList>
    </citation>
    <scope>NUCLEOTIDE SEQUENCE</scope>
</reference>
<organism evidence="2">
    <name type="scientific">freshwater metagenome</name>
    <dbReference type="NCBI Taxonomy" id="449393"/>
    <lineage>
        <taxon>unclassified sequences</taxon>
        <taxon>metagenomes</taxon>
        <taxon>ecological metagenomes</taxon>
    </lineage>
</organism>
<protein>
    <submittedName>
        <fullName evidence="2">Unannotated protein</fullName>
    </submittedName>
</protein>
<feature type="region of interest" description="Disordered" evidence="1">
    <location>
        <begin position="98"/>
        <end position="123"/>
    </location>
</feature>
<evidence type="ECO:0000313" key="2">
    <source>
        <dbReference type="EMBL" id="CAB4761132.1"/>
    </source>
</evidence>
<accession>A0A6J6UMS7</accession>
<evidence type="ECO:0000256" key="1">
    <source>
        <dbReference type="SAM" id="MobiDB-lite"/>
    </source>
</evidence>
<name>A0A6J6UMS7_9ZZZZ</name>